<dbReference type="AlphaFoldDB" id="A0A433Q6G3"/>
<proteinExistence type="predicted"/>
<comment type="caution">
    <text evidence="2">The sequence shown here is derived from an EMBL/GenBank/DDBJ whole genome shotgun (WGS) entry which is preliminary data.</text>
</comment>
<feature type="non-terminal residue" evidence="2">
    <location>
        <position position="1"/>
    </location>
</feature>
<feature type="compositionally biased region" description="Polar residues" evidence="1">
    <location>
        <begin position="306"/>
        <end position="327"/>
    </location>
</feature>
<accession>A0A433Q6G3</accession>
<evidence type="ECO:0000256" key="1">
    <source>
        <dbReference type="SAM" id="MobiDB-lite"/>
    </source>
</evidence>
<feature type="region of interest" description="Disordered" evidence="1">
    <location>
        <begin position="120"/>
        <end position="144"/>
    </location>
</feature>
<evidence type="ECO:0000313" key="2">
    <source>
        <dbReference type="EMBL" id="RUS25365.1"/>
    </source>
</evidence>
<feature type="region of interest" description="Disordered" evidence="1">
    <location>
        <begin position="306"/>
        <end position="330"/>
    </location>
</feature>
<feature type="region of interest" description="Disordered" evidence="1">
    <location>
        <begin position="178"/>
        <end position="203"/>
    </location>
</feature>
<evidence type="ECO:0000313" key="3">
    <source>
        <dbReference type="Proteomes" id="UP000274822"/>
    </source>
</evidence>
<reference evidence="2 3" key="1">
    <citation type="journal article" date="2018" name="New Phytol.">
        <title>Phylogenomics of Endogonaceae and evolution of mycorrhizas within Mucoromycota.</title>
        <authorList>
            <person name="Chang Y."/>
            <person name="Desiro A."/>
            <person name="Na H."/>
            <person name="Sandor L."/>
            <person name="Lipzen A."/>
            <person name="Clum A."/>
            <person name="Barry K."/>
            <person name="Grigoriev I.V."/>
            <person name="Martin F.M."/>
            <person name="Stajich J.E."/>
            <person name="Smith M.E."/>
            <person name="Bonito G."/>
            <person name="Spatafora J.W."/>
        </authorList>
    </citation>
    <scope>NUCLEOTIDE SEQUENCE [LARGE SCALE GENOMIC DNA]</scope>
    <source>
        <strain evidence="2 3">AD002</strain>
    </source>
</reference>
<sequence length="598" mass="67706">KCHTGIWLGRWLNGNCKAAHVSADLLPPLTEYCSFTSHNHPHRTMLSKAQTLKNNKDRQRYSRVISRTAELKAMIEEVGEDLKQNQSETVVQPRVVEPTPAKTNKPALPFTMGKALKIAEAKQDRQRDYQPPPSPHIEDEEILTNEDAKRYKRLLRKSAHLQAQISQVNEEFRKIGLRPSENEDADKTEAPQASPTPPSVRVRPHPLVTALSRNSNEMKDSGIDVDTYEVRGQGITWPQPVTMIVAGRGGKDRNVEEGEEAATAFSMSEFSEDTEGSVHVLSPFRNVINMALDAFTLYHFSVYESTPSPTSRHSGDITGSSRTNHANITHGWLLEQDRRRRRNQGWSGTPYDDVVERDEEEEAVPEVEWSGREQQTWSKAPTQHVVQQNQEAEHELEEGALGRIQLPRVENVSKPRAITNLLNQTYRLAHLEITRHRAPGIKAVPPCYLATDVRTGERMAVKRFWLGTPTSGWRGFQVFDHRVNGVGIRASDEEVWMAIREILARIGGLVSFNVCYAKVIRCPSTFLTSSFFMQNVGDLSVWLDLQITPARCTNRPPRVQTRHQDLCCILVGLQVIASRWSHCRKKQLGTVVNYLCRV</sequence>
<name>A0A433Q6G3_9FUNG</name>
<gene>
    <name evidence="2" type="ORF">BC938DRAFT_472275</name>
</gene>
<protein>
    <submittedName>
        <fullName evidence="2">Uncharacterized protein</fullName>
    </submittedName>
</protein>
<dbReference type="Proteomes" id="UP000274822">
    <property type="component" value="Unassembled WGS sequence"/>
</dbReference>
<dbReference type="EMBL" id="RBNJ01013188">
    <property type="protein sequence ID" value="RUS25365.1"/>
    <property type="molecule type" value="Genomic_DNA"/>
</dbReference>
<organism evidence="2 3">
    <name type="scientific">Jimgerdemannia flammicorona</name>
    <dbReference type="NCBI Taxonomy" id="994334"/>
    <lineage>
        <taxon>Eukaryota</taxon>
        <taxon>Fungi</taxon>
        <taxon>Fungi incertae sedis</taxon>
        <taxon>Mucoromycota</taxon>
        <taxon>Mucoromycotina</taxon>
        <taxon>Endogonomycetes</taxon>
        <taxon>Endogonales</taxon>
        <taxon>Endogonaceae</taxon>
        <taxon>Jimgerdemannia</taxon>
    </lineage>
</organism>
<keyword evidence="3" id="KW-1185">Reference proteome</keyword>